<evidence type="ECO:0000256" key="1">
    <source>
        <dbReference type="ARBA" id="ARBA00004651"/>
    </source>
</evidence>
<evidence type="ECO:0000256" key="5">
    <source>
        <dbReference type="ARBA" id="ARBA00023136"/>
    </source>
</evidence>
<evidence type="ECO:0000256" key="4">
    <source>
        <dbReference type="ARBA" id="ARBA00022989"/>
    </source>
</evidence>
<keyword evidence="4 6" id="KW-1133">Transmembrane helix</keyword>
<keyword evidence="3 6" id="KW-0812">Transmembrane</keyword>
<feature type="domain" description="MacB-like periplasmic core" evidence="8">
    <location>
        <begin position="21"/>
        <end position="204"/>
    </location>
</feature>
<feature type="domain" description="MacB-like periplasmic core" evidence="8">
    <location>
        <begin position="437"/>
        <end position="633"/>
    </location>
</feature>
<evidence type="ECO:0000259" key="7">
    <source>
        <dbReference type="Pfam" id="PF02687"/>
    </source>
</evidence>
<feature type="transmembrane region" description="Helical" evidence="6">
    <location>
        <begin position="670"/>
        <end position="692"/>
    </location>
</feature>
<evidence type="ECO:0000313" key="10">
    <source>
        <dbReference type="Proteomes" id="UP000198393"/>
    </source>
</evidence>
<reference evidence="9 10" key="1">
    <citation type="submission" date="2017-06" db="EMBL/GenBank/DDBJ databases">
        <authorList>
            <person name="Kim H.J."/>
            <person name="Triplett B.A."/>
        </authorList>
    </citation>
    <scope>NUCLEOTIDE SEQUENCE [LARGE SCALE GENOMIC DNA]</scope>
    <source>
        <strain evidence="9 10">DSM 19307</strain>
    </source>
</reference>
<dbReference type="InterPro" id="IPR025857">
    <property type="entry name" value="MacB_PCD"/>
</dbReference>
<feature type="transmembrane region" description="Helical" evidence="6">
    <location>
        <begin position="719"/>
        <end position="738"/>
    </location>
</feature>
<feature type="transmembrane region" description="Helical" evidence="6">
    <location>
        <begin position="333"/>
        <end position="362"/>
    </location>
</feature>
<feature type="transmembrane region" description="Helical" evidence="6">
    <location>
        <begin position="744"/>
        <end position="772"/>
    </location>
</feature>
<proteinExistence type="predicted"/>
<feature type="domain" description="ABC3 transporter permease C-terminal" evidence="7">
    <location>
        <begin position="670"/>
        <end position="779"/>
    </location>
</feature>
<dbReference type="OrthoDB" id="5933722at2"/>
<keyword evidence="2" id="KW-1003">Cell membrane</keyword>
<feature type="domain" description="ABC3 transporter permease C-terminal" evidence="7">
    <location>
        <begin position="291"/>
        <end position="410"/>
    </location>
</feature>
<evidence type="ECO:0000259" key="8">
    <source>
        <dbReference type="Pfam" id="PF12704"/>
    </source>
</evidence>
<dbReference type="Proteomes" id="UP000198393">
    <property type="component" value="Unassembled WGS sequence"/>
</dbReference>
<dbReference type="GO" id="GO:0005886">
    <property type="term" value="C:plasma membrane"/>
    <property type="evidence" value="ECO:0007669"/>
    <property type="project" value="UniProtKB-SubCell"/>
</dbReference>
<sequence>MIRNFFKITFRNFRKNKSYVFINMLGLGLSLACCIVGYLNWKFAAEYDQNHANHERIYKVQIYKDVQNQNVPYGISPLPLGAVIKDKVAGVTHISRYIETGLVLKKELKVFNQGIAFAEDDFLEMFTFPLKYGNESAFLDRSKIILSYYTADTYFGEGVDPTGEIITIITEDGKQYPMTIGGVFEEIPQNSSVRFSALTHFDNYLKIREVENTDWKQFVAATFVMTDGQFPQNLLEDVNVNYVEVQNKARDDFKIGSYYAVQLTNLGSIAESIRANWLSEPPPPPAVVVPMIMAFLMLLIACFNFTNTSIAISSKRLKEIGIRKVMGSDRKQLIFQFMGENLILSFLSLLVALGFAYFLVPAYSAMWDFITLELNLVSDSEIYLFLIGLLVLTSVIAGGYPSLYISAYQPVNILRGSLSLGGTNWFSKTLLGLQYMLTIIALISALAFTNNAEYQNNLDVGFQKENILGVRVENKSEYDRFFNLINQMPEIEQMTGTTHHIGWWTYGRTLRAGEQEVESDMMNFSLDYKEIMNLTIKDGRYFDKDLYEFDKENSIIMNEALVREFGWDQPIGKVVQIDDSTRLSVVGVMEDFYMYGFFDPVEPCAFRLADKEEMNFVVIKSEVNPTELRDKMEEKWYEVAPNTPFNASFMDEELAGTDYVNNNISTMFKFLGALALILSSIGLYTLVSLNIIKRVKEIGVRKVLGASVNQILVLMNKQFFWLLLLFAWIGAGLSYFAIDALMASIFAVYQAISVFTVLAPFFLLMIIAVGIASSRIMRTATQNPVKSLRYE</sequence>
<dbReference type="EMBL" id="FZPD01000001">
    <property type="protein sequence ID" value="SNS42947.1"/>
    <property type="molecule type" value="Genomic_DNA"/>
</dbReference>
<dbReference type="PROSITE" id="PS51257">
    <property type="entry name" value="PROKAR_LIPOPROTEIN"/>
    <property type="match status" value="1"/>
</dbReference>
<evidence type="ECO:0000256" key="2">
    <source>
        <dbReference type="ARBA" id="ARBA00022475"/>
    </source>
</evidence>
<dbReference type="GO" id="GO:0022857">
    <property type="term" value="F:transmembrane transporter activity"/>
    <property type="evidence" value="ECO:0007669"/>
    <property type="project" value="TreeGrafter"/>
</dbReference>
<feature type="transmembrane region" description="Helical" evidence="6">
    <location>
        <begin position="425"/>
        <end position="448"/>
    </location>
</feature>
<dbReference type="InterPro" id="IPR050250">
    <property type="entry name" value="Macrolide_Exporter_MacB"/>
</dbReference>
<evidence type="ECO:0000256" key="3">
    <source>
        <dbReference type="ARBA" id="ARBA00022692"/>
    </source>
</evidence>
<dbReference type="PANTHER" id="PTHR30572:SF18">
    <property type="entry name" value="ABC-TYPE MACROLIDE FAMILY EXPORT SYSTEM PERMEASE COMPONENT 2"/>
    <property type="match status" value="1"/>
</dbReference>
<evidence type="ECO:0000256" key="6">
    <source>
        <dbReference type="SAM" id="Phobius"/>
    </source>
</evidence>
<comment type="subcellular location">
    <subcellularLocation>
        <location evidence="1">Cell membrane</location>
        <topology evidence="1">Multi-pass membrane protein</topology>
    </subcellularLocation>
</comment>
<feature type="transmembrane region" description="Helical" evidence="6">
    <location>
        <begin position="20"/>
        <end position="41"/>
    </location>
</feature>
<dbReference type="InterPro" id="IPR003838">
    <property type="entry name" value="ABC3_permease_C"/>
</dbReference>
<feature type="transmembrane region" description="Helical" evidence="6">
    <location>
        <begin position="288"/>
        <end position="312"/>
    </location>
</feature>
<accession>A0A239EEA4</accession>
<dbReference type="Pfam" id="PF02687">
    <property type="entry name" value="FtsX"/>
    <property type="match status" value="2"/>
</dbReference>
<organism evidence="9 10">
    <name type="scientific">Ekhidna lutea</name>
    <dbReference type="NCBI Taxonomy" id="447679"/>
    <lineage>
        <taxon>Bacteria</taxon>
        <taxon>Pseudomonadati</taxon>
        <taxon>Bacteroidota</taxon>
        <taxon>Cytophagia</taxon>
        <taxon>Cytophagales</taxon>
        <taxon>Reichenbachiellaceae</taxon>
        <taxon>Ekhidna</taxon>
    </lineage>
</organism>
<dbReference type="AlphaFoldDB" id="A0A239EEA4"/>
<keyword evidence="5 6" id="KW-0472">Membrane</keyword>
<gene>
    <name evidence="9" type="ORF">SAMN05421640_0102</name>
</gene>
<name>A0A239EEA4_EKHLU</name>
<protein>
    <submittedName>
        <fullName evidence="9">MacB-like core domain-containing protein</fullName>
    </submittedName>
</protein>
<keyword evidence="10" id="KW-1185">Reference proteome</keyword>
<evidence type="ECO:0000313" key="9">
    <source>
        <dbReference type="EMBL" id="SNS42947.1"/>
    </source>
</evidence>
<feature type="transmembrane region" description="Helical" evidence="6">
    <location>
        <begin position="382"/>
        <end position="404"/>
    </location>
</feature>
<dbReference type="PANTHER" id="PTHR30572">
    <property type="entry name" value="MEMBRANE COMPONENT OF TRANSPORTER-RELATED"/>
    <property type="match status" value="1"/>
</dbReference>
<dbReference type="RefSeq" id="WP_089354891.1">
    <property type="nucleotide sequence ID" value="NZ_FZPD01000001.1"/>
</dbReference>
<dbReference type="Pfam" id="PF12704">
    <property type="entry name" value="MacB_PCD"/>
    <property type="match status" value="2"/>
</dbReference>